<gene>
    <name evidence="3" type="ORF">ACFFTL_05200</name>
</gene>
<protein>
    <submittedName>
        <fullName evidence="3">Endonuclease/exonuclease/phosphatase family protein</fullName>
    </submittedName>
</protein>
<name>A0ABV5R1N8_9ACTN</name>
<organism evidence="3 4">
    <name type="scientific">Streptomyces yanii</name>
    <dbReference type="NCBI Taxonomy" id="78510"/>
    <lineage>
        <taxon>Bacteria</taxon>
        <taxon>Bacillati</taxon>
        <taxon>Actinomycetota</taxon>
        <taxon>Actinomycetes</taxon>
        <taxon>Kitasatosporales</taxon>
        <taxon>Streptomycetaceae</taxon>
        <taxon>Streptomyces</taxon>
    </lineage>
</organism>
<dbReference type="InterPro" id="IPR036691">
    <property type="entry name" value="Endo/exonu/phosph_ase_sf"/>
</dbReference>
<dbReference type="Pfam" id="PF03372">
    <property type="entry name" value="Exo_endo_phos"/>
    <property type="match status" value="1"/>
</dbReference>
<dbReference type="Gene3D" id="3.60.10.10">
    <property type="entry name" value="Endonuclease/exonuclease/phosphatase"/>
    <property type="match status" value="1"/>
</dbReference>
<evidence type="ECO:0000313" key="3">
    <source>
        <dbReference type="EMBL" id="MFB9571760.1"/>
    </source>
</evidence>
<evidence type="ECO:0000256" key="1">
    <source>
        <dbReference type="SAM" id="MobiDB-lite"/>
    </source>
</evidence>
<keyword evidence="4" id="KW-1185">Reference proteome</keyword>
<feature type="region of interest" description="Disordered" evidence="1">
    <location>
        <begin position="1"/>
        <end position="27"/>
    </location>
</feature>
<dbReference type="Proteomes" id="UP001589710">
    <property type="component" value="Unassembled WGS sequence"/>
</dbReference>
<dbReference type="GO" id="GO:0004519">
    <property type="term" value="F:endonuclease activity"/>
    <property type="evidence" value="ECO:0007669"/>
    <property type="project" value="UniProtKB-KW"/>
</dbReference>
<dbReference type="EMBL" id="JBHMCG010000020">
    <property type="protein sequence ID" value="MFB9571760.1"/>
    <property type="molecule type" value="Genomic_DNA"/>
</dbReference>
<comment type="caution">
    <text evidence="3">The sequence shown here is derived from an EMBL/GenBank/DDBJ whole genome shotgun (WGS) entry which is preliminary data.</text>
</comment>
<dbReference type="InterPro" id="IPR005135">
    <property type="entry name" value="Endo/exonuclease/phosphatase"/>
</dbReference>
<evidence type="ECO:0000259" key="2">
    <source>
        <dbReference type="Pfam" id="PF03372"/>
    </source>
</evidence>
<sequence length="312" mass="34103">MPIQLAGAQTPDHSPSARDADATPHSLPTRVGVLTWNICGALSRDGSPSCPGTSRGKINELVDRVNNDRSIAVVMIQEACESLHSRPLQEALNHAGSGEWVVRHRTAKSPGTDNPVRCPRTGKKDAGVAVAMKKLPGNDLVYDKQGKPGWDMTFTSTSEPEGKHTQGAACLQDRGNKLLACTSHFANANADPSKQMRRASARDFRNQARSWQNGGYRTIIGGDLNLKPGDRAIRPLYSGNFEADSDEKCTTTGPWYLKGCRNVAGDKLDYIFFSDRGWDLVQGRPIYVGSWSYDIGRLSDHWMLRGVVRPSA</sequence>
<keyword evidence="3" id="KW-0255">Endonuclease</keyword>
<reference evidence="3 4" key="1">
    <citation type="submission" date="2024-09" db="EMBL/GenBank/DDBJ databases">
        <authorList>
            <person name="Sun Q."/>
            <person name="Mori K."/>
        </authorList>
    </citation>
    <scope>NUCLEOTIDE SEQUENCE [LARGE SCALE GENOMIC DNA]</scope>
    <source>
        <strain evidence="3 4">JCM 3331</strain>
    </source>
</reference>
<dbReference type="SUPFAM" id="SSF56219">
    <property type="entry name" value="DNase I-like"/>
    <property type="match status" value="1"/>
</dbReference>
<keyword evidence="3" id="KW-0378">Hydrolase</keyword>
<feature type="domain" description="Endonuclease/exonuclease/phosphatase" evidence="2">
    <location>
        <begin position="34"/>
        <end position="301"/>
    </location>
</feature>
<dbReference type="RefSeq" id="WP_345509985.1">
    <property type="nucleotide sequence ID" value="NZ_BAAAXD010000005.1"/>
</dbReference>
<keyword evidence="3" id="KW-0540">Nuclease</keyword>
<proteinExistence type="predicted"/>
<accession>A0ABV5R1N8</accession>
<evidence type="ECO:0000313" key="4">
    <source>
        <dbReference type="Proteomes" id="UP001589710"/>
    </source>
</evidence>